<gene>
    <name evidence="2" type="ORF">HO173_005176</name>
</gene>
<accession>A0A8H6FXX1</accession>
<dbReference type="GeneID" id="59286840"/>
<dbReference type="Proteomes" id="UP000578531">
    <property type="component" value="Unassembled WGS sequence"/>
</dbReference>
<reference evidence="2 3" key="1">
    <citation type="journal article" date="2020" name="Genomics">
        <title>Complete, high-quality genomes from long-read metagenomic sequencing of two wolf lichen thalli reveals enigmatic genome architecture.</title>
        <authorList>
            <person name="McKenzie S.K."/>
            <person name="Walston R.F."/>
            <person name="Allen J.L."/>
        </authorList>
    </citation>
    <scope>NUCLEOTIDE SEQUENCE [LARGE SCALE GENOMIC DNA]</scope>
    <source>
        <strain evidence="2">WasteWater2</strain>
    </source>
</reference>
<dbReference type="EMBL" id="JACCJC010000017">
    <property type="protein sequence ID" value="KAF6236885.1"/>
    <property type="molecule type" value="Genomic_DNA"/>
</dbReference>
<proteinExistence type="predicted"/>
<feature type="region of interest" description="Disordered" evidence="1">
    <location>
        <begin position="166"/>
        <end position="199"/>
    </location>
</feature>
<feature type="region of interest" description="Disordered" evidence="1">
    <location>
        <begin position="61"/>
        <end position="107"/>
    </location>
</feature>
<dbReference type="AlphaFoldDB" id="A0A8H6FXX1"/>
<organism evidence="2 3">
    <name type="scientific">Letharia columbiana</name>
    <dbReference type="NCBI Taxonomy" id="112416"/>
    <lineage>
        <taxon>Eukaryota</taxon>
        <taxon>Fungi</taxon>
        <taxon>Dikarya</taxon>
        <taxon>Ascomycota</taxon>
        <taxon>Pezizomycotina</taxon>
        <taxon>Lecanoromycetes</taxon>
        <taxon>OSLEUM clade</taxon>
        <taxon>Lecanoromycetidae</taxon>
        <taxon>Lecanorales</taxon>
        <taxon>Lecanorineae</taxon>
        <taxon>Parmeliaceae</taxon>
        <taxon>Letharia</taxon>
    </lineage>
</organism>
<name>A0A8H6FXX1_9LECA</name>
<evidence type="ECO:0000313" key="2">
    <source>
        <dbReference type="EMBL" id="KAF6236885.1"/>
    </source>
</evidence>
<evidence type="ECO:0000313" key="3">
    <source>
        <dbReference type="Proteomes" id="UP000578531"/>
    </source>
</evidence>
<keyword evidence="3" id="KW-1185">Reference proteome</keyword>
<dbReference type="RefSeq" id="XP_037166218.1">
    <property type="nucleotide sequence ID" value="XM_037307094.1"/>
</dbReference>
<sequence>MSIRILDHNGTARQLSARMSADFQSELRRIGEAPAPPTLNLWVSNQTPDELLQILKRMPGRPADESARGGVQELQSEISVPEDSDRDTAAGHQVGDPKSDVQAVGLPNKPDYAAGTGMFWASGGVYNSVYQRETGHIMADPGGLGELVVRDGKMVNLRDEQREELGMAKEREDLERARREREDRERVGTAETMRAMRTE</sequence>
<comment type="caution">
    <text evidence="2">The sequence shown here is derived from an EMBL/GenBank/DDBJ whole genome shotgun (WGS) entry which is preliminary data.</text>
</comment>
<dbReference type="OrthoDB" id="10461258at2759"/>
<evidence type="ECO:0000256" key="1">
    <source>
        <dbReference type="SAM" id="MobiDB-lite"/>
    </source>
</evidence>
<protein>
    <submittedName>
        <fullName evidence="2">Uncharacterized protein</fullName>
    </submittedName>
</protein>